<evidence type="ECO:0000259" key="8">
    <source>
        <dbReference type="SMART" id="SM01221"/>
    </source>
</evidence>
<dbReference type="InterPro" id="IPR037064">
    <property type="entry name" value="Formiminotransferase_N_sf"/>
</dbReference>
<dbReference type="SUPFAM" id="SSF55116">
    <property type="entry name" value="Formiminotransferase domain of formiminotransferase-cyclodeaminase"/>
    <property type="match status" value="2"/>
</dbReference>
<dbReference type="InterPro" id="IPR051623">
    <property type="entry name" value="FTCD"/>
</dbReference>
<dbReference type="GO" id="GO:0005542">
    <property type="term" value="F:folic acid binding"/>
    <property type="evidence" value="ECO:0007669"/>
    <property type="project" value="UniProtKB-KW"/>
</dbReference>
<dbReference type="GO" id="GO:0005737">
    <property type="term" value="C:cytoplasm"/>
    <property type="evidence" value="ECO:0007669"/>
    <property type="project" value="UniProtKB-SubCell"/>
</dbReference>
<keyword evidence="5 10" id="KW-0808">Transferase</keyword>
<accession>A0A9E7ITY7</accession>
<dbReference type="InterPro" id="IPR037070">
    <property type="entry name" value="Formiminotransferase_C_sf"/>
</dbReference>
<evidence type="ECO:0000256" key="1">
    <source>
        <dbReference type="ARBA" id="ARBA00004496"/>
    </source>
</evidence>
<dbReference type="Pfam" id="PF07837">
    <property type="entry name" value="FTCD_N"/>
    <property type="match status" value="1"/>
</dbReference>
<dbReference type="Pfam" id="PF02971">
    <property type="entry name" value="FTCD"/>
    <property type="match status" value="1"/>
</dbReference>
<dbReference type="SMART" id="SM01221">
    <property type="entry name" value="FTCD"/>
    <property type="match status" value="1"/>
</dbReference>
<keyword evidence="4" id="KW-0963">Cytoplasm</keyword>
<dbReference type="Gene3D" id="3.30.990.10">
    <property type="entry name" value="Formiminotransferase, N-terminal subdomain"/>
    <property type="match status" value="1"/>
</dbReference>
<dbReference type="KEGG" id="fms:M1R53_06030"/>
<dbReference type="PANTHER" id="PTHR12234:SF8">
    <property type="entry name" value="FORMIMINOTRANSFERASE-CYCLODEAMINASE"/>
    <property type="match status" value="1"/>
</dbReference>
<dbReference type="InterPro" id="IPR013802">
    <property type="entry name" value="Formiminotransferase_C"/>
</dbReference>
<dbReference type="InterPro" id="IPR012886">
    <property type="entry name" value="Formiminotransferase_N"/>
</dbReference>
<dbReference type="SMART" id="SM01222">
    <property type="entry name" value="FTCD_N"/>
    <property type="match status" value="1"/>
</dbReference>
<comment type="pathway">
    <text evidence="2">Amino-acid degradation; L-histidine degradation into L-glutamate; L-glutamate from N-formimidoyl-L-glutamate (transferase route): step 1/1.</text>
</comment>
<dbReference type="Proteomes" id="UP000831151">
    <property type="component" value="Chromosome"/>
</dbReference>
<evidence type="ECO:0000256" key="7">
    <source>
        <dbReference type="ARBA" id="ARBA00022954"/>
    </source>
</evidence>
<name>A0A9E7ITY7_9FIRM</name>
<gene>
    <name evidence="10" type="primary">ftcD</name>
    <name evidence="10" type="ORF">M1R53_06030</name>
</gene>
<evidence type="ECO:0000256" key="3">
    <source>
        <dbReference type="ARBA" id="ARBA00012252"/>
    </source>
</evidence>
<protein>
    <recommendedName>
        <fullName evidence="3">glutamate formimidoyltransferase</fullName>
        <ecNumber evidence="3">2.1.2.5</ecNumber>
    </recommendedName>
</protein>
<feature type="domain" description="Formiminotransferase N-terminal subdomain" evidence="9">
    <location>
        <begin position="2"/>
        <end position="179"/>
    </location>
</feature>
<keyword evidence="7" id="KW-0290">Folate-binding</keyword>
<keyword evidence="11" id="KW-1185">Reference proteome</keyword>
<keyword evidence="6" id="KW-0369">Histidine metabolism</keyword>
<evidence type="ECO:0000256" key="5">
    <source>
        <dbReference type="ARBA" id="ARBA00022679"/>
    </source>
</evidence>
<evidence type="ECO:0000256" key="2">
    <source>
        <dbReference type="ARBA" id="ARBA00005082"/>
    </source>
</evidence>
<dbReference type="InterPro" id="IPR022384">
    <property type="entry name" value="FormiminoTrfase_cat_dom_sf"/>
</dbReference>
<dbReference type="PANTHER" id="PTHR12234">
    <property type="entry name" value="FORMIMINOTRANSFERASE-CYCLODEAMINASE"/>
    <property type="match status" value="1"/>
</dbReference>
<evidence type="ECO:0000259" key="9">
    <source>
        <dbReference type="SMART" id="SM01222"/>
    </source>
</evidence>
<organism evidence="10 11">
    <name type="scientific">Fenollaria massiliensis</name>
    <dbReference type="NCBI Taxonomy" id="938288"/>
    <lineage>
        <taxon>Bacteria</taxon>
        <taxon>Bacillati</taxon>
        <taxon>Bacillota</taxon>
        <taxon>Clostridia</taxon>
        <taxon>Eubacteriales</taxon>
        <taxon>Fenollaria</taxon>
    </lineage>
</organism>
<dbReference type="EC" id="2.1.2.5" evidence="3"/>
<dbReference type="AlphaFoldDB" id="A0A9E7ITY7"/>
<dbReference type="GO" id="GO:0006547">
    <property type="term" value="P:L-histidine metabolic process"/>
    <property type="evidence" value="ECO:0007669"/>
    <property type="project" value="UniProtKB-KW"/>
</dbReference>
<dbReference type="NCBIfam" id="TIGR02024">
    <property type="entry name" value="FtcD"/>
    <property type="match status" value="1"/>
</dbReference>
<proteinExistence type="predicted"/>
<evidence type="ECO:0000313" key="11">
    <source>
        <dbReference type="Proteomes" id="UP000831151"/>
    </source>
</evidence>
<dbReference type="EMBL" id="CP096649">
    <property type="protein sequence ID" value="UQK58792.1"/>
    <property type="molecule type" value="Genomic_DNA"/>
</dbReference>
<feature type="domain" description="Formiminotransferase C-terminal subdomain" evidence="8">
    <location>
        <begin position="180"/>
        <end position="293"/>
    </location>
</feature>
<dbReference type="InterPro" id="IPR004227">
    <property type="entry name" value="Formiminotransferase_cat"/>
</dbReference>
<dbReference type="GO" id="GO:0030409">
    <property type="term" value="F:glutamate formimidoyltransferase activity"/>
    <property type="evidence" value="ECO:0007669"/>
    <property type="project" value="UniProtKB-EC"/>
</dbReference>
<evidence type="ECO:0000313" key="10">
    <source>
        <dbReference type="EMBL" id="UQK58792.1"/>
    </source>
</evidence>
<comment type="subcellular location">
    <subcellularLocation>
        <location evidence="1">Cytoplasm</location>
    </subcellularLocation>
</comment>
<sequence>MKTIMAEINVSEGRNMDTIEAIKEAVLKDNKVTMVDLNYDSDHNRSVFTFKGSVEDTLEAAKRLVDVAFERVDMTTQHGSHPRQGAVDVAAWVPVKDMSTDEMNEVVHAFGKYVGSKGVPVFYYEDSATREDRKSLVKLRKGEYESLEERLKDAENWTPDEGERKFNPKSGATVTGTRFPLIAFNVYLNTEDMEIAKAVMRSVRAKTGGYTAVRAIALPIEDQKCTQVSMNLVNYELTPIHRVFETIKSEAESYGVTVKSSELVGPVPAYALEELLRFYIRLGNGFTADQIYN</sequence>
<evidence type="ECO:0000256" key="4">
    <source>
        <dbReference type="ARBA" id="ARBA00022490"/>
    </source>
</evidence>
<dbReference type="RefSeq" id="WP_019214018.1">
    <property type="nucleotide sequence ID" value="NZ_CP096649.1"/>
</dbReference>
<evidence type="ECO:0000256" key="6">
    <source>
        <dbReference type="ARBA" id="ARBA00022808"/>
    </source>
</evidence>
<dbReference type="Gene3D" id="3.30.70.670">
    <property type="entry name" value="Formiminotransferase, C-terminal subdomain"/>
    <property type="match status" value="1"/>
</dbReference>
<reference evidence="10" key="1">
    <citation type="submission" date="2022-04" db="EMBL/GenBank/DDBJ databases">
        <title>Complete genome sequences of Ezakiella coagulans and Fenollaria massiliensis.</title>
        <authorList>
            <person name="France M.T."/>
            <person name="Clifford J."/>
            <person name="Narina S."/>
            <person name="Rutt L."/>
            <person name="Ravel J."/>
        </authorList>
    </citation>
    <scope>NUCLEOTIDE SEQUENCE</scope>
    <source>
        <strain evidence="10">C0061C2</strain>
    </source>
</reference>